<dbReference type="PANTHER" id="PTHR30047:SF7">
    <property type="entry name" value="HIGH-AFFINITY CHOLINE TRANSPORT PROTEIN"/>
    <property type="match status" value="1"/>
</dbReference>
<dbReference type="InterPro" id="IPR018093">
    <property type="entry name" value="BCCT_CS"/>
</dbReference>
<keyword evidence="10" id="KW-1185">Reference proteome</keyword>
<evidence type="ECO:0000256" key="8">
    <source>
        <dbReference type="SAM" id="Phobius"/>
    </source>
</evidence>
<keyword evidence="5 8" id="KW-0812">Transmembrane</keyword>
<accession>A0A0F5FWJ8</accession>
<evidence type="ECO:0000256" key="2">
    <source>
        <dbReference type="ARBA" id="ARBA00005658"/>
    </source>
</evidence>
<evidence type="ECO:0000256" key="6">
    <source>
        <dbReference type="ARBA" id="ARBA00022989"/>
    </source>
</evidence>
<feature type="transmembrane region" description="Helical" evidence="8">
    <location>
        <begin position="224"/>
        <end position="246"/>
    </location>
</feature>
<dbReference type="EMBL" id="JZEX01000061">
    <property type="protein sequence ID" value="KKB12537.1"/>
    <property type="molecule type" value="Genomic_DNA"/>
</dbReference>
<evidence type="ECO:0000313" key="9">
    <source>
        <dbReference type="EMBL" id="KKB12537.1"/>
    </source>
</evidence>
<evidence type="ECO:0000256" key="7">
    <source>
        <dbReference type="ARBA" id="ARBA00023136"/>
    </source>
</evidence>
<dbReference type="InterPro" id="IPR000060">
    <property type="entry name" value="BCCT_transptr"/>
</dbReference>
<dbReference type="NCBIfam" id="TIGR00842">
    <property type="entry name" value="bcct"/>
    <property type="match status" value="1"/>
</dbReference>
<feature type="transmembrane region" description="Helical" evidence="8">
    <location>
        <begin position="88"/>
        <end position="107"/>
    </location>
</feature>
<proteinExistence type="inferred from homology"/>
<evidence type="ECO:0000256" key="1">
    <source>
        <dbReference type="ARBA" id="ARBA00004651"/>
    </source>
</evidence>
<dbReference type="PROSITE" id="PS01303">
    <property type="entry name" value="BCCT"/>
    <property type="match status" value="1"/>
</dbReference>
<dbReference type="Proteomes" id="UP000033632">
    <property type="component" value="Unassembled WGS sequence"/>
</dbReference>
<evidence type="ECO:0000256" key="5">
    <source>
        <dbReference type="ARBA" id="ARBA00022692"/>
    </source>
</evidence>
<reference evidence="9 10" key="1">
    <citation type="submission" date="2015-03" db="EMBL/GenBank/DDBJ databases">
        <authorList>
            <person name="Hassan Y.I."/>
            <person name="Lepp D."/>
            <person name="Li X.-Z."/>
            <person name="Zhou T."/>
        </authorList>
    </citation>
    <scope>NUCLEOTIDE SEQUENCE [LARGE SCALE GENOMIC DNA]</scope>
    <source>
        <strain evidence="9 10">BD-c194</strain>
    </source>
</reference>
<feature type="transmembrane region" description="Helical" evidence="8">
    <location>
        <begin position="342"/>
        <end position="360"/>
    </location>
</feature>
<keyword evidence="6 8" id="KW-1133">Transmembrane helix</keyword>
<dbReference type="AlphaFoldDB" id="A0A0F5FWJ8"/>
<sequence length="667" mass="72132">MPGFVINPPVFFGSVVIIGVFVGIGVLFPEQAESIFGALQGWVLASFGWWYLLAVAIFIGSAILFAASRFGSLKLGPDDSTPDFHYMSWVAMLFAAGMGIGLMYFAVGEPMTHFAAPPEAEPLTIAAQRQAMSVTFFHWGLHAWAIYAVVGLSLAYFGYRYNLPLTVRSGLYPLLKERIDGPIGHAVDIFAICGTIFGIATSLGFGVLQINAGLSYLLGLPNSAIVQIVLIAIITVIATISVVTGVDKGIRRLSELNLVVAILLMLFVLVVGPTAQLLRDFVQNIGFYLDTIVLRTFNIYAYEPRPWIDAWTLFYWAWWISWSPFVGMFIARISRGRTVREFVIAVLFVPAGFTFMWMTVFGNTALHIDTTIANGALSTAVESDLSVALFQFFGYLPLSPITSSLAVLLVAVFFITSSDSGSLVVDTIAAGGETQTTTLQRVFWCALEGLVAAVLLLTGGLAALQSATIATALPFSLIMLALIWALFKGMKSDLAQYRLGQAGSAPQAHPAAGLTWQRRLGLILNAPTEKQVATFIDDIVTSALGNVAGEMERRGREATVSPGDAEHSVSLTIPASGMRDFVYGVQPAAHRLPVFSALEAAQADQRFEARTFFSDGSRGYDLMGMTHEQVISDVLAQFDRYLQLVQSPEASLVIGAPEHAPEADSSR</sequence>
<dbReference type="PATRIC" id="fig|443610.3.peg.3817"/>
<feature type="transmembrane region" description="Helical" evidence="8">
    <location>
        <begin position="9"/>
        <end position="28"/>
    </location>
</feature>
<dbReference type="GO" id="GO:0005886">
    <property type="term" value="C:plasma membrane"/>
    <property type="evidence" value="ECO:0007669"/>
    <property type="project" value="UniProtKB-SubCell"/>
</dbReference>
<evidence type="ECO:0000313" key="10">
    <source>
        <dbReference type="Proteomes" id="UP000033632"/>
    </source>
</evidence>
<feature type="transmembrane region" description="Helical" evidence="8">
    <location>
        <begin position="442"/>
        <end position="463"/>
    </location>
</feature>
<dbReference type="Pfam" id="PF02028">
    <property type="entry name" value="BCCT"/>
    <property type="match status" value="1"/>
</dbReference>
<evidence type="ECO:0000256" key="3">
    <source>
        <dbReference type="ARBA" id="ARBA00022448"/>
    </source>
</evidence>
<evidence type="ECO:0000256" key="4">
    <source>
        <dbReference type="ARBA" id="ARBA00022475"/>
    </source>
</evidence>
<keyword evidence="3" id="KW-0813">Transport</keyword>
<comment type="similarity">
    <text evidence="2">Belongs to the BCCT transporter (TC 2.A.15) family.</text>
</comment>
<keyword evidence="4" id="KW-1003">Cell membrane</keyword>
<name>A0A0F5FWJ8_9HYPH</name>
<comment type="subcellular location">
    <subcellularLocation>
        <location evidence="1">Cell membrane</location>
        <topology evidence="1">Multi-pass membrane protein</topology>
    </subcellularLocation>
</comment>
<comment type="caution">
    <text evidence="9">The sequence shown here is derived from an EMBL/GenBank/DDBJ whole genome shotgun (WGS) entry which is preliminary data.</text>
</comment>
<feature type="transmembrane region" description="Helical" evidence="8">
    <location>
        <begin position="48"/>
        <end position="67"/>
    </location>
</feature>
<feature type="transmembrane region" description="Helical" evidence="8">
    <location>
        <begin position="313"/>
        <end position="330"/>
    </location>
</feature>
<dbReference type="STRING" id="443610.VE25_06320"/>
<dbReference type="RefSeq" id="WP_046107747.1">
    <property type="nucleotide sequence ID" value="NZ_JZEX01000061.1"/>
</dbReference>
<gene>
    <name evidence="9" type="ORF">VE25_06320</name>
</gene>
<dbReference type="PANTHER" id="PTHR30047">
    <property type="entry name" value="HIGH-AFFINITY CHOLINE TRANSPORT PROTEIN-RELATED"/>
    <property type="match status" value="1"/>
</dbReference>
<feature type="transmembrane region" description="Helical" evidence="8">
    <location>
        <begin position="141"/>
        <end position="159"/>
    </location>
</feature>
<dbReference type="OrthoDB" id="9775735at2"/>
<feature type="transmembrane region" description="Helical" evidence="8">
    <location>
        <begin position="392"/>
        <end position="415"/>
    </location>
</feature>
<protein>
    <submittedName>
        <fullName evidence="9">Transporter</fullName>
    </submittedName>
</protein>
<organism evidence="9 10">
    <name type="scientific">Devosia geojensis</name>
    <dbReference type="NCBI Taxonomy" id="443610"/>
    <lineage>
        <taxon>Bacteria</taxon>
        <taxon>Pseudomonadati</taxon>
        <taxon>Pseudomonadota</taxon>
        <taxon>Alphaproteobacteria</taxon>
        <taxon>Hyphomicrobiales</taxon>
        <taxon>Devosiaceae</taxon>
        <taxon>Devosia</taxon>
    </lineage>
</organism>
<feature type="transmembrane region" description="Helical" evidence="8">
    <location>
        <begin position="469"/>
        <end position="487"/>
    </location>
</feature>
<feature type="transmembrane region" description="Helical" evidence="8">
    <location>
        <begin position="186"/>
        <end position="212"/>
    </location>
</feature>
<dbReference type="GO" id="GO:0022857">
    <property type="term" value="F:transmembrane transporter activity"/>
    <property type="evidence" value="ECO:0007669"/>
    <property type="project" value="InterPro"/>
</dbReference>
<keyword evidence="7 8" id="KW-0472">Membrane</keyword>
<feature type="transmembrane region" description="Helical" evidence="8">
    <location>
        <begin position="258"/>
        <end position="278"/>
    </location>
</feature>